<gene>
    <name evidence="1" type="ORF">CKN69_01550</name>
</gene>
<proteinExistence type="predicted"/>
<comment type="caution">
    <text evidence="1">The sequence shown here is derived from an EMBL/GenBank/DDBJ whole genome shotgun (WGS) entry which is preliminary data.</text>
</comment>
<dbReference type="AlphaFoldDB" id="A0A7Z8D098"/>
<protein>
    <submittedName>
        <fullName evidence="1">Uncharacterized protein</fullName>
    </submittedName>
</protein>
<dbReference type="RefSeq" id="WP_135025582.1">
    <property type="nucleotide sequence ID" value="NZ_JBFUWK010000004.1"/>
</dbReference>
<reference evidence="1 2" key="1">
    <citation type="journal article" date="2018" name="Int. J. Food Microbiol.">
        <title>Growth of Carnobacterium spp. isolated from chilled vacuum-packaged meat under relevant acidic conditions.</title>
        <authorList>
            <person name="Zhang P."/>
            <person name="Badoni M."/>
            <person name="Ganzle M."/>
            <person name="Yang X."/>
        </authorList>
    </citation>
    <scope>NUCLEOTIDE SEQUENCE [LARGE SCALE GENOMIC DNA]</scope>
    <source>
        <strain evidence="1 2">B2</strain>
    </source>
</reference>
<accession>A0A7Z8D098</accession>
<evidence type="ECO:0000313" key="2">
    <source>
        <dbReference type="Proteomes" id="UP000297938"/>
    </source>
</evidence>
<dbReference type="EMBL" id="NRPP01000004">
    <property type="protein sequence ID" value="TFJ29086.1"/>
    <property type="molecule type" value="Genomic_DNA"/>
</dbReference>
<name>A0A7Z8D098_CARDV</name>
<organism evidence="1 2">
    <name type="scientific">Carnobacterium divergens</name>
    <name type="common">Lactobacillus divergens</name>
    <dbReference type="NCBI Taxonomy" id="2748"/>
    <lineage>
        <taxon>Bacteria</taxon>
        <taxon>Bacillati</taxon>
        <taxon>Bacillota</taxon>
        <taxon>Bacilli</taxon>
        <taxon>Lactobacillales</taxon>
        <taxon>Carnobacteriaceae</taxon>
        <taxon>Carnobacterium</taxon>
    </lineage>
</organism>
<dbReference type="Proteomes" id="UP000297938">
    <property type="component" value="Unassembled WGS sequence"/>
</dbReference>
<sequence length="101" mass="12284">MGLEEDFASEYKNNRRQLEEEEEFIKTFKRKGDQALEQAYHELSIQTRNNDLDAQTIAFIRQEIFKAQEDYEEIIGQERKNVIQRLDNNELEYRQKLRQNN</sequence>
<evidence type="ECO:0000313" key="1">
    <source>
        <dbReference type="EMBL" id="TFJ29086.1"/>
    </source>
</evidence>